<dbReference type="STRING" id="188477.A0A3S1A0Y4"/>
<evidence type="ECO:0000256" key="4">
    <source>
        <dbReference type="ARBA" id="ARBA00022989"/>
    </source>
</evidence>
<comment type="similarity">
    <text evidence="2">Belongs to the TMC family.</text>
</comment>
<dbReference type="GO" id="GO:0008381">
    <property type="term" value="F:mechanosensitive monoatomic ion channel activity"/>
    <property type="evidence" value="ECO:0007669"/>
    <property type="project" value="TreeGrafter"/>
</dbReference>
<keyword evidence="5 7" id="KW-0472">Membrane</keyword>
<evidence type="ECO:0000256" key="1">
    <source>
        <dbReference type="ARBA" id="ARBA00004141"/>
    </source>
</evidence>
<dbReference type="Proteomes" id="UP000271974">
    <property type="component" value="Unassembled WGS sequence"/>
</dbReference>
<proteinExistence type="inferred from homology"/>
<evidence type="ECO:0000313" key="10">
    <source>
        <dbReference type="Proteomes" id="UP000271974"/>
    </source>
</evidence>
<feature type="domain" description="TMC" evidence="8">
    <location>
        <begin position="432"/>
        <end position="532"/>
    </location>
</feature>
<dbReference type="InterPro" id="IPR012496">
    <property type="entry name" value="TMC_dom"/>
</dbReference>
<feature type="region of interest" description="Disordered" evidence="6">
    <location>
        <begin position="53"/>
        <end position="87"/>
    </location>
</feature>
<evidence type="ECO:0000256" key="3">
    <source>
        <dbReference type="ARBA" id="ARBA00022692"/>
    </source>
</evidence>
<keyword evidence="4 7" id="KW-1133">Transmembrane helix</keyword>
<evidence type="ECO:0000256" key="5">
    <source>
        <dbReference type="ARBA" id="ARBA00023136"/>
    </source>
</evidence>
<feature type="transmembrane region" description="Helical" evidence="7">
    <location>
        <begin position="502"/>
        <end position="523"/>
    </location>
</feature>
<feature type="transmembrane region" description="Helical" evidence="7">
    <location>
        <begin position="394"/>
        <end position="415"/>
    </location>
</feature>
<keyword evidence="3 7" id="KW-0812">Transmembrane</keyword>
<evidence type="ECO:0000256" key="2">
    <source>
        <dbReference type="ARBA" id="ARBA00006510"/>
    </source>
</evidence>
<keyword evidence="10" id="KW-1185">Reference proteome</keyword>
<evidence type="ECO:0000313" key="9">
    <source>
        <dbReference type="EMBL" id="RUS91049.1"/>
    </source>
</evidence>
<feature type="transmembrane region" description="Helical" evidence="7">
    <location>
        <begin position="594"/>
        <end position="617"/>
    </location>
</feature>
<dbReference type="GO" id="GO:0005886">
    <property type="term" value="C:plasma membrane"/>
    <property type="evidence" value="ECO:0007669"/>
    <property type="project" value="InterPro"/>
</dbReference>
<comment type="subcellular location">
    <subcellularLocation>
        <location evidence="1">Membrane</location>
        <topology evidence="1">Multi-pass membrane protein</topology>
    </subcellularLocation>
</comment>
<evidence type="ECO:0000256" key="7">
    <source>
        <dbReference type="SAM" id="Phobius"/>
    </source>
</evidence>
<evidence type="ECO:0000256" key="6">
    <source>
        <dbReference type="SAM" id="MobiDB-lite"/>
    </source>
</evidence>
<sequence length="684" mass="76939">MERCKMAEGGEETLLLSGVQGSISYGASIGDRSVTGHRETALGIENLGFVSQHETFPDKNPNSSGPGDFTPDSSDTTDKLSPEFNKPRHTSKEELLFNLKFAHLHLGTDWFNEIVASAASDPDGPHILHQVKAALKDFPLTMSEKKELSQRLKHFIEMNKNSDGNEMSAFNASSKTFDSSLRSAHNIAKGSGSSWMSGLASTSENLLPSKLWNSNITKISAYFGSYVAYHFRFLRFPGDAEHPSWCHHAGLCLPPARESRQHPNFINGGFDDSDVHEGFLGKMTETVFFYGAFHERSSGHHVVLQLTAGLLSHLVLRLLHRPHDHSRMLNNVANIIFLRSRRIKQTDFSRENPYSCYVLTGWDFCLTNEDGSKLRSRALTTRLRVLTFRVLGHLFYLGLLGACAYLIVMVTQTTLLPDDFVSRELSDFVRQYELAVLAMAMKVCIPPVLSFLLRFEYYSPRTQVKIELGKPNFEVSPLNPDLLYSQCLVWLGLYFMPLLPLLVAFDQVIIFYLTYFISMNCLVEPQRVFRASRSGTFDLFVLAASLFLCMMPMAVGIVELEPSSSCGLYRPDVRVYDSLVAKIDGLPGWLRETVGFVGTLAFALPVIVVLLILVLYYHAKYVSHKQEAETLRGYLNYKIKVENRRMVALSKDNKEYIGTWPRNRGGAKKDAPMENNSVPHVESP</sequence>
<gene>
    <name evidence="9" type="ORF">EGW08_001177</name>
</gene>
<dbReference type="AlphaFoldDB" id="A0A3S1A0Y4"/>
<dbReference type="PANTHER" id="PTHR23302">
    <property type="entry name" value="TRANSMEMBRANE CHANNEL-RELATED"/>
    <property type="match status" value="1"/>
</dbReference>
<reference evidence="9 10" key="1">
    <citation type="submission" date="2019-01" db="EMBL/GenBank/DDBJ databases">
        <title>A draft genome assembly of the solar-powered sea slug Elysia chlorotica.</title>
        <authorList>
            <person name="Cai H."/>
            <person name="Li Q."/>
            <person name="Fang X."/>
            <person name="Li J."/>
            <person name="Curtis N.E."/>
            <person name="Altenburger A."/>
            <person name="Shibata T."/>
            <person name="Feng M."/>
            <person name="Maeda T."/>
            <person name="Schwartz J.A."/>
            <person name="Shigenobu S."/>
            <person name="Lundholm N."/>
            <person name="Nishiyama T."/>
            <person name="Yang H."/>
            <person name="Hasebe M."/>
            <person name="Li S."/>
            <person name="Pierce S.K."/>
            <person name="Wang J."/>
        </authorList>
    </citation>
    <scope>NUCLEOTIDE SEQUENCE [LARGE SCALE GENOMIC DNA]</scope>
    <source>
        <strain evidence="9">EC2010</strain>
        <tissue evidence="9">Whole organism of an adult</tissue>
    </source>
</reference>
<protein>
    <recommendedName>
        <fullName evidence="8">TMC domain-containing protein</fullName>
    </recommendedName>
</protein>
<dbReference type="EMBL" id="RQTK01000019">
    <property type="protein sequence ID" value="RUS91049.1"/>
    <property type="molecule type" value="Genomic_DNA"/>
</dbReference>
<organism evidence="9 10">
    <name type="scientific">Elysia chlorotica</name>
    <name type="common">Eastern emerald elysia</name>
    <name type="synonym">Sea slug</name>
    <dbReference type="NCBI Taxonomy" id="188477"/>
    <lineage>
        <taxon>Eukaryota</taxon>
        <taxon>Metazoa</taxon>
        <taxon>Spiralia</taxon>
        <taxon>Lophotrochozoa</taxon>
        <taxon>Mollusca</taxon>
        <taxon>Gastropoda</taxon>
        <taxon>Heterobranchia</taxon>
        <taxon>Euthyneura</taxon>
        <taxon>Panpulmonata</taxon>
        <taxon>Sacoglossa</taxon>
        <taxon>Placobranchoidea</taxon>
        <taxon>Plakobranchidae</taxon>
        <taxon>Elysia</taxon>
    </lineage>
</organism>
<evidence type="ECO:0000259" key="8">
    <source>
        <dbReference type="Pfam" id="PF07810"/>
    </source>
</evidence>
<dbReference type="Pfam" id="PF07810">
    <property type="entry name" value="TMC"/>
    <property type="match status" value="1"/>
</dbReference>
<feature type="transmembrane region" description="Helical" evidence="7">
    <location>
        <begin position="535"/>
        <end position="558"/>
    </location>
</feature>
<name>A0A3S1A0Y4_ELYCH</name>
<dbReference type="PANTHER" id="PTHR23302:SF24">
    <property type="entry name" value="TMC DOMAIN-CONTAINING PROTEIN"/>
    <property type="match status" value="1"/>
</dbReference>
<comment type="caution">
    <text evidence="9">The sequence shown here is derived from an EMBL/GenBank/DDBJ whole genome shotgun (WGS) entry which is preliminary data.</text>
</comment>
<feature type="region of interest" description="Disordered" evidence="6">
    <location>
        <begin position="660"/>
        <end position="684"/>
    </location>
</feature>
<dbReference type="OrthoDB" id="5831905at2759"/>
<dbReference type="InterPro" id="IPR038900">
    <property type="entry name" value="TMC"/>
</dbReference>
<accession>A0A3S1A0Y4</accession>